<sequence length="53" mass="5974">MRKSEKQISSLILCLILVFLLADCGGNKEKIVKLSTHIISDMEYIANIILIIK</sequence>
<protein>
    <submittedName>
        <fullName evidence="1">Uncharacterized protein</fullName>
    </submittedName>
</protein>
<accession>A0A923J1F7</accession>
<keyword evidence="2" id="KW-1185">Reference proteome</keyword>
<dbReference type="RefSeq" id="WP_156950243.1">
    <property type="nucleotide sequence ID" value="NZ_JAAZWO010000022.1"/>
</dbReference>
<evidence type="ECO:0000313" key="1">
    <source>
        <dbReference type="EMBL" id="MBC2399132.1"/>
    </source>
</evidence>
<evidence type="ECO:0000313" key="2">
    <source>
        <dbReference type="Proteomes" id="UP000563151"/>
    </source>
</evidence>
<gene>
    <name evidence="1" type="ORF">HGG79_15310</name>
</gene>
<reference evidence="1 2" key="1">
    <citation type="submission" date="2020-04" db="EMBL/GenBank/DDBJ databases">
        <title>Genomic insights into acetone-butanol-ethanol (ABE) fermentation by sequencing solventogenic clostridia strains.</title>
        <authorList>
            <person name="Brown S."/>
        </authorList>
    </citation>
    <scope>NUCLEOTIDE SEQUENCE [LARGE SCALE GENOMIC DNA]</scope>
    <source>
        <strain evidence="1 2">DJ011</strain>
    </source>
</reference>
<organism evidence="1 2">
    <name type="scientific">Clostridium tetanomorphum</name>
    <dbReference type="NCBI Taxonomy" id="1553"/>
    <lineage>
        <taxon>Bacteria</taxon>
        <taxon>Bacillati</taxon>
        <taxon>Bacillota</taxon>
        <taxon>Clostridia</taxon>
        <taxon>Eubacteriales</taxon>
        <taxon>Clostridiaceae</taxon>
        <taxon>Clostridium</taxon>
    </lineage>
</organism>
<name>A0A923J1F7_CLOTT</name>
<comment type="caution">
    <text evidence="1">The sequence shown here is derived from an EMBL/GenBank/DDBJ whole genome shotgun (WGS) entry which is preliminary data.</text>
</comment>
<dbReference type="EMBL" id="JAAZWO010000022">
    <property type="protein sequence ID" value="MBC2399132.1"/>
    <property type="molecule type" value="Genomic_DNA"/>
</dbReference>
<proteinExistence type="predicted"/>
<dbReference type="AlphaFoldDB" id="A0A923J1F7"/>
<dbReference type="Proteomes" id="UP000563151">
    <property type="component" value="Unassembled WGS sequence"/>
</dbReference>